<comment type="caution">
    <text evidence="3">The sequence shown here is derived from an EMBL/GenBank/DDBJ whole genome shotgun (WGS) entry which is preliminary data.</text>
</comment>
<evidence type="ECO:0000256" key="2">
    <source>
        <dbReference type="ARBA" id="ARBA00022737"/>
    </source>
</evidence>
<evidence type="ECO:0000256" key="1">
    <source>
        <dbReference type="ARBA" id="ARBA00022441"/>
    </source>
</evidence>
<reference evidence="3" key="1">
    <citation type="submission" date="2020-07" db="EMBL/GenBank/DDBJ databases">
        <title>Multicomponent nature underlies the extraordinary mechanical properties of spider dragline silk.</title>
        <authorList>
            <person name="Kono N."/>
            <person name="Nakamura H."/>
            <person name="Mori M."/>
            <person name="Yoshida Y."/>
            <person name="Ohtoshi R."/>
            <person name="Malay A.D."/>
            <person name="Moran D.A.P."/>
            <person name="Tomita M."/>
            <person name="Numata K."/>
            <person name="Arakawa K."/>
        </authorList>
    </citation>
    <scope>NUCLEOTIDE SEQUENCE</scope>
</reference>
<keyword evidence="2" id="KW-0677">Repeat</keyword>
<keyword evidence="1" id="KW-0880">Kelch repeat</keyword>
<sequence>MPECDEFVGARRSKHTVIAYKDAVFVFGGDNGKHMLNDLLRFDVKDNSWGRAFTTGVPPAPRYHHSAVIHENSMFVFGGYTGDIHSNSNLTNKNDLFEYKFTSEMTGRTKKGSETLTCAREPEGAYGFNSWHELESGVHAALVKDS</sequence>
<dbReference type="AlphaFoldDB" id="A0A8X6H3D9"/>
<dbReference type="Pfam" id="PF24681">
    <property type="entry name" value="Kelch_KLHDC2_KLHL20_DRC7"/>
    <property type="match status" value="1"/>
</dbReference>
<accession>A0A8X6H3D9</accession>
<proteinExistence type="predicted"/>
<dbReference type="InterPro" id="IPR015915">
    <property type="entry name" value="Kelch-typ_b-propeller"/>
</dbReference>
<dbReference type="PANTHER" id="PTHR46376:SF1">
    <property type="entry name" value="LEUCINE-ZIPPER-LIKE TRANSCRIPTIONAL REGULATOR 1"/>
    <property type="match status" value="1"/>
</dbReference>
<organism evidence="3 4">
    <name type="scientific">Trichonephila clavata</name>
    <name type="common">Joro spider</name>
    <name type="synonym">Nephila clavata</name>
    <dbReference type="NCBI Taxonomy" id="2740835"/>
    <lineage>
        <taxon>Eukaryota</taxon>
        <taxon>Metazoa</taxon>
        <taxon>Ecdysozoa</taxon>
        <taxon>Arthropoda</taxon>
        <taxon>Chelicerata</taxon>
        <taxon>Arachnida</taxon>
        <taxon>Araneae</taxon>
        <taxon>Araneomorphae</taxon>
        <taxon>Entelegynae</taxon>
        <taxon>Araneoidea</taxon>
        <taxon>Nephilidae</taxon>
        <taxon>Trichonephila</taxon>
    </lineage>
</organism>
<dbReference type="PANTHER" id="PTHR46376">
    <property type="entry name" value="LEUCINE-ZIPPER-LIKE TRANSCRIPTIONAL REGULATOR 1"/>
    <property type="match status" value="1"/>
</dbReference>
<name>A0A8X6H3D9_TRICU</name>
<evidence type="ECO:0000313" key="3">
    <source>
        <dbReference type="EMBL" id="GFR16337.1"/>
    </source>
</evidence>
<evidence type="ECO:0000313" key="4">
    <source>
        <dbReference type="Proteomes" id="UP000887116"/>
    </source>
</evidence>
<protein>
    <submittedName>
        <fullName evidence="3">Leucine-zipper-like transcriptional regulator 1 homolog</fullName>
    </submittedName>
</protein>
<dbReference type="OrthoDB" id="10250130at2759"/>
<dbReference type="Proteomes" id="UP000887116">
    <property type="component" value="Unassembled WGS sequence"/>
</dbReference>
<dbReference type="InterPro" id="IPR051568">
    <property type="entry name" value="LZTR1/Attractin"/>
</dbReference>
<dbReference type="EMBL" id="BMAO01007491">
    <property type="protein sequence ID" value="GFR16337.1"/>
    <property type="molecule type" value="Genomic_DNA"/>
</dbReference>
<keyword evidence="4" id="KW-1185">Reference proteome</keyword>
<dbReference type="Gene3D" id="2.120.10.80">
    <property type="entry name" value="Kelch-type beta propeller"/>
    <property type="match status" value="1"/>
</dbReference>
<gene>
    <name evidence="3" type="primary">Lztr1</name>
    <name evidence="3" type="ORF">TNCT_591481</name>
</gene>
<dbReference type="GO" id="GO:0005794">
    <property type="term" value="C:Golgi apparatus"/>
    <property type="evidence" value="ECO:0007669"/>
    <property type="project" value="TreeGrafter"/>
</dbReference>
<dbReference type="SUPFAM" id="SSF117281">
    <property type="entry name" value="Kelch motif"/>
    <property type="match status" value="1"/>
</dbReference>